<evidence type="ECO:0000313" key="1">
    <source>
        <dbReference type="EMBL" id="UTF52883.1"/>
    </source>
</evidence>
<dbReference type="EMBL" id="CP100355">
    <property type="protein sequence ID" value="UTF52883.1"/>
    <property type="molecule type" value="Genomic_DNA"/>
</dbReference>
<accession>A0A9E7N9K5</accession>
<dbReference type="KEGG" id="sawl:NGM29_13995"/>
<dbReference type="AlphaFoldDB" id="A0A9E7N9K5"/>
<keyword evidence="2" id="KW-1185">Reference proteome</keyword>
<dbReference type="RefSeq" id="WP_254156952.1">
    <property type="nucleotide sequence ID" value="NZ_CP100355.1"/>
</dbReference>
<dbReference type="Pfam" id="PF24430">
    <property type="entry name" value="DUF7553"/>
    <property type="match status" value="1"/>
</dbReference>
<sequence>MTRTELAAASDTLREAANTAASDLATRLDEQAETVADLADRATGPDHGRLARLEHSLRDIQREADEDVAHRIDTALEEIRVYRATVEGV</sequence>
<reference evidence="1" key="1">
    <citation type="submission" date="2022-06" db="EMBL/GenBank/DDBJ databases">
        <title>Diverse halophilic archaea isolated from saline environments.</title>
        <authorList>
            <person name="Cui H.-L."/>
        </authorList>
    </citation>
    <scope>NUCLEOTIDE SEQUENCE</scope>
    <source>
        <strain evidence="1">WLHS1</strain>
    </source>
</reference>
<gene>
    <name evidence="1" type="ORF">NGM29_13995</name>
</gene>
<proteinExistence type="predicted"/>
<evidence type="ECO:0000313" key="2">
    <source>
        <dbReference type="Proteomes" id="UP001056855"/>
    </source>
</evidence>
<protein>
    <submittedName>
        <fullName evidence="1">Uncharacterized protein</fullName>
    </submittedName>
</protein>
<name>A0A9E7N9K5_9EURY</name>
<dbReference type="InterPro" id="IPR055975">
    <property type="entry name" value="DUF7553"/>
</dbReference>
<dbReference type="Proteomes" id="UP001056855">
    <property type="component" value="Chromosome"/>
</dbReference>
<dbReference type="GeneID" id="73291179"/>
<organism evidence="1 2">
    <name type="scientific">Natronosalvus rutilus</name>
    <dbReference type="NCBI Taxonomy" id="2953753"/>
    <lineage>
        <taxon>Archaea</taxon>
        <taxon>Methanobacteriati</taxon>
        <taxon>Methanobacteriota</taxon>
        <taxon>Stenosarchaea group</taxon>
        <taxon>Halobacteria</taxon>
        <taxon>Halobacteriales</taxon>
        <taxon>Natrialbaceae</taxon>
        <taxon>Natronosalvus</taxon>
    </lineage>
</organism>